<feature type="compositionally biased region" description="Low complexity" evidence="5">
    <location>
        <begin position="834"/>
        <end position="845"/>
    </location>
</feature>
<keyword evidence="2 8" id="KW-0378">Hydrolase</keyword>
<dbReference type="EMBL" id="DF237006">
    <property type="protein sequence ID" value="GAQ80554.1"/>
    <property type="molecule type" value="Genomic_DNA"/>
</dbReference>
<dbReference type="GO" id="GO:0005524">
    <property type="term" value="F:ATP binding"/>
    <property type="evidence" value="ECO:0007669"/>
    <property type="project" value="UniProtKB-KW"/>
</dbReference>
<evidence type="ECO:0000313" key="8">
    <source>
        <dbReference type="EMBL" id="GAQ80554.1"/>
    </source>
</evidence>
<dbReference type="FunFam" id="3.40.50.300:FF:000326">
    <property type="entry name" value="P-loop containing nucleoside triphosphate hydrolase"/>
    <property type="match status" value="1"/>
</dbReference>
<evidence type="ECO:0000313" key="9">
    <source>
        <dbReference type="Proteomes" id="UP000054558"/>
    </source>
</evidence>
<dbReference type="GO" id="GO:0004386">
    <property type="term" value="F:helicase activity"/>
    <property type="evidence" value="ECO:0007669"/>
    <property type="project" value="UniProtKB-KW"/>
</dbReference>
<dbReference type="InterPro" id="IPR041679">
    <property type="entry name" value="DNA2/NAM7-like_C"/>
</dbReference>
<dbReference type="OMA" id="DQAWKIS"/>
<dbReference type="PANTHER" id="PTHR10887:SF538">
    <property type="entry name" value="HELICASE MAGATAMA 3-RELATED"/>
    <property type="match status" value="1"/>
</dbReference>
<feature type="domain" description="DNA2/NAM7 helicase-like C-terminal" evidence="7">
    <location>
        <begin position="533"/>
        <end position="728"/>
    </location>
</feature>
<dbReference type="InterPro" id="IPR045055">
    <property type="entry name" value="DNA2/NAM7-like"/>
</dbReference>
<feature type="region of interest" description="Disordered" evidence="5">
    <location>
        <begin position="35"/>
        <end position="58"/>
    </location>
</feature>
<reference evidence="8 9" key="1">
    <citation type="journal article" date="2014" name="Nat. Commun.">
        <title>Klebsormidium flaccidum genome reveals primary factors for plant terrestrial adaptation.</title>
        <authorList>
            <person name="Hori K."/>
            <person name="Maruyama F."/>
            <person name="Fujisawa T."/>
            <person name="Togashi T."/>
            <person name="Yamamoto N."/>
            <person name="Seo M."/>
            <person name="Sato S."/>
            <person name="Yamada T."/>
            <person name="Mori H."/>
            <person name="Tajima N."/>
            <person name="Moriyama T."/>
            <person name="Ikeuchi M."/>
            <person name="Watanabe M."/>
            <person name="Wada H."/>
            <person name="Kobayashi K."/>
            <person name="Saito M."/>
            <person name="Masuda T."/>
            <person name="Sasaki-Sekimoto Y."/>
            <person name="Mashiguchi K."/>
            <person name="Awai K."/>
            <person name="Shimojima M."/>
            <person name="Masuda S."/>
            <person name="Iwai M."/>
            <person name="Nobusawa T."/>
            <person name="Narise T."/>
            <person name="Kondo S."/>
            <person name="Saito H."/>
            <person name="Sato R."/>
            <person name="Murakawa M."/>
            <person name="Ihara Y."/>
            <person name="Oshima-Yamada Y."/>
            <person name="Ohtaka K."/>
            <person name="Satoh M."/>
            <person name="Sonobe K."/>
            <person name="Ishii M."/>
            <person name="Ohtani R."/>
            <person name="Kanamori-Sato M."/>
            <person name="Honoki R."/>
            <person name="Miyazaki D."/>
            <person name="Mochizuki H."/>
            <person name="Umetsu J."/>
            <person name="Higashi K."/>
            <person name="Shibata D."/>
            <person name="Kamiya Y."/>
            <person name="Sato N."/>
            <person name="Nakamura Y."/>
            <person name="Tabata S."/>
            <person name="Ida S."/>
            <person name="Kurokawa K."/>
            <person name="Ohta H."/>
        </authorList>
    </citation>
    <scope>NUCLEOTIDE SEQUENCE [LARGE SCALE GENOMIC DNA]</scope>
    <source>
        <strain evidence="8 9">NIES-2285</strain>
    </source>
</reference>
<proteinExistence type="predicted"/>
<keyword evidence="1" id="KW-0547">Nucleotide-binding</keyword>
<dbReference type="Proteomes" id="UP000054558">
    <property type="component" value="Unassembled WGS sequence"/>
</dbReference>
<dbReference type="SUPFAM" id="SSF52540">
    <property type="entry name" value="P-loop containing nucleoside triphosphate hydrolases"/>
    <property type="match status" value="1"/>
</dbReference>
<dbReference type="InterPro" id="IPR047187">
    <property type="entry name" value="SF1_C_Upf1"/>
</dbReference>
<feature type="compositionally biased region" description="Polar residues" evidence="5">
    <location>
        <begin position="859"/>
        <end position="868"/>
    </location>
</feature>
<sequence>MVGPLLHPAAVTHQGRLQQTVLGWDYFQMLTQAQKQDNAQRKRKKGEPLPEDGALRPVPSSFSSVAEYVAVYEPLLLEECRAQILRGQDEAGRAAAHRARIAHCEAVNQFTFIKLQVDEQVASDMAENNLVLLCRENPLTSATTPATHALATVEGTEGKQALRLRLHLPEPTPSVAPRVARVRAAVAEAGSLWWVLQLCNLSTITREYTALHSAAALPFLDVILSAKAPAPDGQAPTSGSAQWSIPEALRGHLAGSHNESQLAAVQAGLSRSPVVLIQGPPGTGKTQTILGLLSVVLHASPLAQQAGAAAQLVAREPISEQQKQAAWRAAAPWMHGGNPRDAELPLDGDDGSGYLPSPGGVMKASGQVRRHRAKVLVAAPSNAALDEIVLRLLAAGLRDAAGDPYSPSIVRAGLNAHHSVAAVTMDAIVTQRMASMARGGARAGSTGMERDRIRTAILDEAAIVCSTLSFSGSGAFGRMSRPFDVVIIDEAAQAVEPSTLVALTHGCRQLFLVGDPVQLPATVLSSTAVQYGYATSLFSRLQRAGYPVVMLRTQYRMHPAIRRFPSAQFYAGQLVDGDSVAKQTARPWHAHACFGPFAFLDVAGEEEQAEGSGSYVNKAEVELALMLYRNLAARFPDFKQGAKVAVISPYKHQVMLARERFKAALGADVARSIDINTIDGFQGREKDVAIFSAVRADRKRGIGFVADFRRMNVGITRARASMLVVGCAAALKRDKHWAALIKHAAATGCFFQVSRPFHQFFSDKRLAEIGPYVEPENEEAARLAAGEGDAAEEEGAAGEDEEEHVEELSNAVVLTDEGAEQRVLTADIEHAEVAETSPAEAATTASGVGSAVVRGEASQEPSKPTAQTPVPEPTAKKGRRQKP</sequence>
<keyword evidence="9" id="KW-1185">Reference proteome</keyword>
<feature type="region of interest" description="Disordered" evidence="5">
    <location>
        <begin position="832"/>
        <end position="883"/>
    </location>
</feature>
<dbReference type="GO" id="GO:0003723">
    <property type="term" value="F:RNA binding"/>
    <property type="evidence" value="ECO:0000318"/>
    <property type="project" value="GO_Central"/>
</dbReference>
<dbReference type="AlphaFoldDB" id="A0A0U9HJB6"/>
<evidence type="ECO:0000256" key="5">
    <source>
        <dbReference type="SAM" id="MobiDB-lite"/>
    </source>
</evidence>
<gene>
    <name evidence="8" type="ORF">KFL_000570030</name>
</gene>
<keyword evidence="3" id="KW-0347">Helicase</keyword>
<dbReference type="CDD" id="cd18042">
    <property type="entry name" value="DEXXQc_SETX"/>
    <property type="match status" value="1"/>
</dbReference>
<feature type="domain" description="DNA2/NAM7 helicase helicase" evidence="6">
    <location>
        <begin position="258"/>
        <end position="435"/>
    </location>
</feature>
<dbReference type="PANTHER" id="PTHR10887">
    <property type="entry name" value="DNA2/NAM7 HELICASE FAMILY"/>
    <property type="match status" value="1"/>
</dbReference>
<protein>
    <submittedName>
        <fullName evidence="8">P-loop containing nucleoside triphosphate hydrolases superfamily protein</fullName>
    </submittedName>
</protein>
<feature type="compositionally biased region" description="Acidic residues" evidence="5">
    <location>
        <begin position="789"/>
        <end position="805"/>
    </location>
</feature>
<feature type="region of interest" description="Disordered" evidence="5">
    <location>
        <begin position="782"/>
        <end position="816"/>
    </location>
</feature>
<evidence type="ECO:0000259" key="7">
    <source>
        <dbReference type="Pfam" id="PF13087"/>
    </source>
</evidence>
<evidence type="ECO:0000256" key="2">
    <source>
        <dbReference type="ARBA" id="ARBA00022801"/>
    </source>
</evidence>
<dbReference type="Gene3D" id="3.40.50.300">
    <property type="entry name" value="P-loop containing nucleotide triphosphate hydrolases"/>
    <property type="match status" value="2"/>
</dbReference>
<feature type="domain" description="DNA2/NAM7 helicase helicase" evidence="6">
    <location>
        <begin position="449"/>
        <end position="525"/>
    </location>
</feature>
<evidence type="ECO:0000256" key="4">
    <source>
        <dbReference type="ARBA" id="ARBA00022840"/>
    </source>
</evidence>
<dbReference type="STRING" id="105231.A0A0U9HJB6"/>
<evidence type="ECO:0000256" key="3">
    <source>
        <dbReference type="ARBA" id="ARBA00022806"/>
    </source>
</evidence>
<dbReference type="GO" id="GO:0005694">
    <property type="term" value="C:chromosome"/>
    <property type="evidence" value="ECO:0007669"/>
    <property type="project" value="UniProtKB-ARBA"/>
</dbReference>
<accession>A0A0U9HJB6</accession>
<organism evidence="8 9">
    <name type="scientific">Klebsormidium nitens</name>
    <name type="common">Green alga</name>
    <name type="synonym">Ulothrix nitens</name>
    <dbReference type="NCBI Taxonomy" id="105231"/>
    <lineage>
        <taxon>Eukaryota</taxon>
        <taxon>Viridiplantae</taxon>
        <taxon>Streptophyta</taxon>
        <taxon>Klebsormidiophyceae</taxon>
        <taxon>Klebsormidiales</taxon>
        <taxon>Klebsormidiaceae</taxon>
        <taxon>Klebsormidium</taxon>
    </lineage>
</organism>
<dbReference type="Pfam" id="PF13087">
    <property type="entry name" value="AAA_12"/>
    <property type="match status" value="1"/>
</dbReference>
<dbReference type="InterPro" id="IPR027417">
    <property type="entry name" value="P-loop_NTPase"/>
</dbReference>
<dbReference type="InterPro" id="IPR041677">
    <property type="entry name" value="DNA2/NAM7_AAA_11"/>
</dbReference>
<dbReference type="OrthoDB" id="6513042at2759"/>
<keyword evidence="4" id="KW-0067">ATP-binding</keyword>
<dbReference type="Pfam" id="PF13086">
    <property type="entry name" value="AAA_11"/>
    <property type="match status" value="2"/>
</dbReference>
<name>A0A0U9HJB6_KLENI</name>
<dbReference type="CDD" id="cd18808">
    <property type="entry name" value="SF1_C_Upf1"/>
    <property type="match status" value="1"/>
</dbReference>
<evidence type="ECO:0000259" key="6">
    <source>
        <dbReference type="Pfam" id="PF13086"/>
    </source>
</evidence>
<dbReference type="GO" id="GO:0016787">
    <property type="term" value="F:hydrolase activity"/>
    <property type="evidence" value="ECO:0007669"/>
    <property type="project" value="UniProtKB-KW"/>
</dbReference>
<evidence type="ECO:0000256" key="1">
    <source>
        <dbReference type="ARBA" id="ARBA00022741"/>
    </source>
</evidence>